<name>A0A6F8PV32_9GAMM</name>
<evidence type="ECO:0000256" key="4">
    <source>
        <dbReference type="ARBA" id="ARBA00011738"/>
    </source>
</evidence>
<evidence type="ECO:0000313" key="11">
    <source>
        <dbReference type="EMBL" id="BBP45991.1"/>
    </source>
</evidence>
<dbReference type="HAMAP" id="MF_01023">
    <property type="entry name" value="HisC_aminotrans_2"/>
    <property type="match status" value="1"/>
</dbReference>
<evidence type="ECO:0000259" key="10">
    <source>
        <dbReference type="Pfam" id="PF00155"/>
    </source>
</evidence>
<dbReference type="SUPFAM" id="SSF53383">
    <property type="entry name" value="PLP-dependent transferases"/>
    <property type="match status" value="1"/>
</dbReference>
<keyword evidence="5 9" id="KW-0032">Aminotransferase</keyword>
<dbReference type="AlphaFoldDB" id="A0A6F8PV32"/>
<comment type="pathway">
    <text evidence="2 9">Amino-acid biosynthesis; L-histidine biosynthesis; L-histidine from 5-phospho-alpha-D-ribose 1-diphosphate: step 7/9.</text>
</comment>
<keyword evidence="9" id="KW-0368">Histidine biosynthesis</keyword>
<evidence type="ECO:0000256" key="9">
    <source>
        <dbReference type="HAMAP-Rule" id="MF_01023"/>
    </source>
</evidence>
<dbReference type="NCBIfam" id="TIGR01141">
    <property type="entry name" value="hisC"/>
    <property type="match status" value="1"/>
</dbReference>
<dbReference type="PANTHER" id="PTHR43643:SF3">
    <property type="entry name" value="HISTIDINOL-PHOSPHATE AMINOTRANSFERASE"/>
    <property type="match status" value="1"/>
</dbReference>
<dbReference type="KEGG" id="tse:THMIRHAS_13640"/>
<feature type="domain" description="Aminotransferase class I/classII large" evidence="10">
    <location>
        <begin position="42"/>
        <end position="367"/>
    </location>
</feature>
<keyword evidence="9" id="KW-0028">Amino-acid biosynthesis</keyword>
<dbReference type="UniPathway" id="UPA00031">
    <property type="reaction ID" value="UER00012"/>
</dbReference>
<sequence>MSDSSTNFYDLVQPAVKKVNPYVAGKPIDELKREYKVSYVSKMASNENPLGSSLKVATALHNFAANMSRYPDGSGHNLREKLAAFLQVDMNQITIGNGSNELLELVARVFAGPDDEVMYSQYGFAVYPISAQIVGATAVEVPAKNFGHDLPAMLAAITAKTKLIYVANPNNPTGTLFRRDDWEAFISQVPSNVLVVLDEAYLEYAEHACNDGSYPNGVDYINAYPNLLVSRTFSKAYGLASLRIGYMLGCAENISYINRLRMPFSVNAYAQVAAITALSDPQFVTKTLRTNDQGMMQVRNAVEAKGLEVIPSFANFITIKFGENALEIYEKLLREGVIVRPLANYGMTEYLRVSIGNNHENNHFMGALNKVL</sequence>
<reference evidence="11" key="1">
    <citation type="journal article" date="2021" name="Arch.">
        <title>Thiosulfativibrio zosterae gen. nov., sp. nov., and Thiosulfatimonas sediminis gen. nov., sp. nov.</title>
        <authorList>
            <person name="Mochizuki J."/>
            <person name="Kojima H."/>
            <person name="Fukui M."/>
        </authorList>
    </citation>
    <scope>NUCLEOTIDE SEQUENCE</scope>
    <source>
        <strain evidence="11">Aks77</strain>
    </source>
</reference>
<proteinExistence type="inferred from homology"/>
<feature type="modified residue" description="N6-(pyridoxal phosphate)lysine" evidence="9">
    <location>
        <position position="235"/>
    </location>
</feature>
<dbReference type="InterPro" id="IPR015421">
    <property type="entry name" value="PyrdxlP-dep_Trfase_major"/>
</dbReference>
<dbReference type="Pfam" id="PF00155">
    <property type="entry name" value="Aminotran_1_2"/>
    <property type="match status" value="1"/>
</dbReference>
<dbReference type="InterPro" id="IPR005861">
    <property type="entry name" value="HisP_aminotrans"/>
</dbReference>
<comment type="similarity">
    <text evidence="3 9">Belongs to the class-II pyridoxal-phosphate-dependent aminotransferase family. Histidinol-phosphate aminotransferase subfamily.</text>
</comment>
<comment type="cofactor">
    <cofactor evidence="1 9">
        <name>pyridoxal 5'-phosphate</name>
        <dbReference type="ChEBI" id="CHEBI:597326"/>
    </cofactor>
</comment>
<evidence type="ECO:0000256" key="3">
    <source>
        <dbReference type="ARBA" id="ARBA00007970"/>
    </source>
</evidence>
<dbReference type="EC" id="2.6.1.9" evidence="9"/>
<dbReference type="Gene3D" id="3.90.1150.10">
    <property type="entry name" value="Aspartate Aminotransferase, domain 1"/>
    <property type="match status" value="1"/>
</dbReference>
<comment type="catalytic activity">
    <reaction evidence="8 9">
        <text>L-histidinol phosphate + 2-oxoglutarate = 3-(imidazol-4-yl)-2-oxopropyl phosphate + L-glutamate</text>
        <dbReference type="Rhea" id="RHEA:23744"/>
        <dbReference type="ChEBI" id="CHEBI:16810"/>
        <dbReference type="ChEBI" id="CHEBI:29985"/>
        <dbReference type="ChEBI" id="CHEBI:57766"/>
        <dbReference type="ChEBI" id="CHEBI:57980"/>
        <dbReference type="EC" id="2.6.1.9"/>
    </reaction>
</comment>
<dbReference type="GO" id="GO:0004400">
    <property type="term" value="F:histidinol-phosphate transaminase activity"/>
    <property type="evidence" value="ECO:0007669"/>
    <property type="project" value="UniProtKB-UniRule"/>
</dbReference>
<protein>
    <recommendedName>
        <fullName evidence="9">Histidinol-phosphate aminotransferase</fullName>
        <ecNumber evidence="9">2.6.1.9</ecNumber>
    </recommendedName>
    <alternativeName>
        <fullName evidence="9">Imidazole acetol-phosphate transaminase</fullName>
    </alternativeName>
</protein>
<dbReference type="Gene3D" id="3.40.640.10">
    <property type="entry name" value="Type I PLP-dependent aspartate aminotransferase-like (Major domain)"/>
    <property type="match status" value="1"/>
</dbReference>
<dbReference type="RefSeq" id="WP_173272195.1">
    <property type="nucleotide sequence ID" value="NZ_AP021889.1"/>
</dbReference>
<accession>A0A6F8PV32</accession>
<dbReference type="PANTHER" id="PTHR43643">
    <property type="entry name" value="HISTIDINOL-PHOSPHATE AMINOTRANSFERASE 2"/>
    <property type="match status" value="1"/>
</dbReference>
<dbReference type="InterPro" id="IPR015422">
    <property type="entry name" value="PyrdxlP-dep_Trfase_small"/>
</dbReference>
<dbReference type="EMBL" id="AP021889">
    <property type="protein sequence ID" value="BBP45991.1"/>
    <property type="molecule type" value="Genomic_DNA"/>
</dbReference>
<gene>
    <name evidence="11" type="primary">hisC2</name>
    <name evidence="9" type="synonym">hisC</name>
    <name evidence="11" type="ORF">THMIRHAS_13640</name>
</gene>
<dbReference type="GO" id="GO:0030170">
    <property type="term" value="F:pyridoxal phosphate binding"/>
    <property type="evidence" value="ECO:0007669"/>
    <property type="project" value="InterPro"/>
</dbReference>
<organism evidence="11 12">
    <name type="scientific">Thiosulfatimonas sediminis</name>
    <dbReference type="NCBI Taxonomy" id="2675054"/>
    <lineage>
        <taxon>Bacteria</taxon>
        <taxon>Pseudomonadati</taxon>
        <taxon>Pseudomonadota</taxon>
        <taxon>Gammaproteobacteria</taxon>
        <taxon>Thiotrichales</taxon>
        <taxon>Piscirickettsiaceae</taxon>
        <taxon>Thiosulfatimonas</taxon>
    </lineage>
</organism>
<evidence type="ECO:0000256" key="5">
    <source>
        <dbReference type="ARBA" id="ARBA00022576"/>
    </source>
</evidence>
<evidence type="ECO:0000256" key="6">
    <source>
        <dbReference type="ARBA" id="ARBA00022679"/>
    </source>
</evidence>
<keyword evidence="6 9" id="KW-0808">Transferase</keyword>
<keyword evidence="7 9" id="KW-0663">Pyridoxal phosphate</keyword>
<dbReference type="GO" id="GO:0000105">
    <property type="term" value="P:L-histidine biosynthetic process"/>
    <property type="evidence" value="ECO:0007669"/>
    <property type="project" value="UniProtKB-UniRule"/>
</dbReference>
<dbReference type="Proteomes" id="UP000501726">
    <property type="component" value="Chromosome"/>
</dbReference>
<dbReference type="InterPro" id="IPR001917">
    <property type="entry name" value="Aminotrans_II_pyridoxalP_BS"/>
</dbReference>
<keyword evidence="12" id="KW-1185">Reference proteome</keyword>
<dbReference type="InterPro" id="IPR050106">
    <property type="entry name" value="HistidinolP_aminotransfase"/>
</dbReference>
<comment type="subunit">
    <text evidence="4 9">Homodimer.</text>
</comment>
<evidence type="ECO:0000313" key="12">
    <source>
        <dbReference type="Proteomes" id="UP000501726"/>
    </source>
</evidence>
<dbReference type="CDD" id="cd00609">
    <property type="entry name" value="AAT_like"/>
    <property type="match status" value="1"/>
</dbReference>
<dbReference type="PROSITE" id="PS00599">
    <property type="entry name" value="AA_TRANSFER_CLASS_2"/>
    <property type="match status" value="1"/>
</dbReference>
<dbReference type="InterPro" id="IPR004839">
    <property type="entry name" value="Aminotransferase_I/II_large"/>
</dbReference>
<evidence type="ECO:0000256" key="2">
    <source>
        <dbReference type="ARBA" id="ARBA00005011"/>
    </source>
</evidence>
<dbReference type="InterPro" id="IPR015424">
    <property type="entry name" value="PyrdxlP-dep_Trfase"/>
</dbReference>
<evidence type="ECO:0000256" key="8">
    <source>
        <dbReference type="ARBA" id="ARBA00047481"/>
    </source>
</evidence>
<evidence type="ECO:0000256" key="7">
    <source>
        <dbReference type="ARBA" id="ARBA00022898"/>
    </source>
</evidence>
<evidence type="ECO:0000256" key="1">
    <source>
        <dbReference type="ARBA" id="ARBA00001933"/>
    </source>
</evidence>